<evidence type="ECO:0000256" key="1">
    <source>
        <dbReference type="ARBA" id="ARBA00023239"/>
    </source>
</evidence>
<dbReference type="Pfam" id="PF17805">
    <property type="entry name" value="AsnC_trans_reg2"/>
    <property type="match status" value="1"/>
</dbReference>
<dbReference type="AlphaFoldDB" id="A0A6I6SMA4"/>
<accession>A0A6I6SMA4</accession>
<evidence type="ECO:0000256" key="3">
    <source>
        <dbReference type="ARBA" id="ARBA00023457"/>
    </source>
</evidence>
<evidence type="ECO:0000256" key="5">
    <source>
        <dbReference type="ARBA" id="ARBA00023471"/>
    </source>
</evidence>
<dbReference type="InterPro" id="IPR053953">
    <property type="entry name" value="NirdL-like_HTH"/>
</dbReference>
<organism evidence="10 11">
    <name type="scientific">Billgrantia tianxiuensis</name>
    <dbReference type="NCBI Taxonomy" id="2497861"/>
    <lineage>
        <taxon>Bacteria</taxon>
        <taxon>Pseudomonadati</taxon>
        <taxon>Pseudomonadota</taxon>
        <taxon>Gammaproteobacteria</taxon>
        <taxon>Oceanospirillales</taxon>
        <taxon>Halomonadaceae</taxon>
        <taxon>Billgrantia</taxon>
    </lineage>
</organism>
<comment type="similarity">
    <text evidence="3">Belongs to the Ahb/Nir family.</text>
</comment>
<evidence type="ECO:0000256" key="2">
    <source>
        <dbReference type="ARBA" id="ARBA00023444"/>
    </source>
</evidence>
<comment type="subunit">
    <text evidence="4">Probably forms a complex composed of NirD, NirL, NirG and NirH. All proteins are required for the total conversion of siroheme to didecarboxysiroheme.</text>
</comment>
<evidence type="ECO:0000313" key="10">
    <source>
        <dbReference type="EMBL" id="QHC48495.1"/>
    </source>
</evidence>
<evidence type="ECO:0000256" key="6">
    <source>
        <dbReference type="ARBA" id="ARBA00045291"/>
    </source>
</evidence>
<comment type="catalytic activity">
    <reaction evidence="7">
        <text>siroheme + 2 H(+) = 12,18-didecarboxysiroheme + 2 CO2</text>
        <dbReference type="Rhea" id="RHEA:19093"/>
        <dbReference type="ChEBI" id="CHEBI:15378"/>
        <dbReference type="ChEBI" id="CHEBI:16526"/>
        <dbReference type="ChEBI" id="CHEBI:60052"/>
        <dbReference type="ChEBI" id="CHEBI:140497"/>
        <dbReference type="EC" id="4.1.1.111"/>
    </reaction>
</comment>
<dbReference type="RefSeq" id="WP_159548158.1">
    <property type="nucleotide sequence ID" value="NZ_CP035042.1"/>
</dbReference>
<reference evidence="10 11" key="1">
    <citation type="submission" date="2019-01" db="EMBL/GenBank/DDBJ databases">
        <title>Complete genome of a denitifying bacterium Halomons sp. BC-M4-5.</title>
        <authorList>
            <person name="Wang L."/>
            <person name="Shao Z."/>
        </authorList>
    </citation>
    <scope>NUCLEOTIDE SEQUENCE [LARGE SCALE GENOMIC DNA]</scope>
    <source>
        <strain evidence="10 11">BC-M4-5</strain>
    </source>
</reference>
<feature type="domain" description="Siroheme decarboxylase AsnC-like ligand binding" evidence="8">
    <location>
        <begin position="67"/>
        <end position="131"/>
    </location>
</feature>
<dbReference type="OrthoDB" id="9806536at2"/>
<comment type="function">
    <text evidence="6">Involved in heme d1 biosynthesis. Catalyzes the decarboxylation of siroheme into didecarboxysiroheme.</text>
</comment>
<dbReference type="Gene3D" id="1.10.10.10">
    <property type="entry name" value="Winged helix-like DNA-binding domain superfamily/Winged helix DNA-binding domain"/>
    <property type="match status" value="1"/>
</dbReference>
<dbReference type="Pfam" id="PF22451">
    <property type="entry name" value="NirdL-like_HTH"/>
    <property type="match status" value="1"/>
</dbReference>
<dbReference type="PANTHER" id="PTHR43413">
    <property type="entry name" value="TRANSCRIPTIONAL REGULATOR, ASNC FAMILY"/>
    <property type="match status" value="1"/>
</dbReference>
<dbReference type="GO" id="GO:0016829">
    <property type="term" value="F:lyase activity"/>
    <property type="evidence" value="ECO:0007669"/>
    <property type="project" value="UniProtKB-KW"/>
</dbReference>
<dbReference type="EMBL" id="CP035042">
    <property type="protein sequence ID" value="QHC48495.1"/>
    <property type="molecule type" value="Genomic_DNA"/>
</dbReference>
<dbReference type="InterPro" id="IPR050684">
    <property type="entry name" value="HTH-Siroheme_Decarb"/>
</dbReference>
<evidence type="ECO:0000259" key="8">
    <source>
        <dbReference type="Pfam" id="PF17805"/>
    </source>
</evidence>
<proteinExistence type="inferred from homology"/>
<dbReference type="Proteomes" id="UP000464013">
    <property type="component" value="Chromosome"/>
</dbReference>
<name>A0A6I6SMA4_9GAMM</name>
<keyword evidence="11" id="KW-1185">Reference proteome</keyword>
<evidence type="ECO:0000259" key="9">
    <source>
        <dbReference type="Pfam" id="PF22451"/>
    </source>
</evidence>
<evidence type="ECO:0000256" key="7">
    <source>
        <dbReference type="ARBA" id="ARBA00048470"/>
    </source>
</evidence>
<protein>
    <recommendedName>
        <fullName evidence="5">siroheme decarboxylase</fullName>
        <ecNumber evidence="5">4.1.1.111</ecNumber>
    </recommendedName>
</protein>
<dbReference type="InterPro" id="IPR040523">
    <property type="entry name" value="AsnC_trans_reg2"/>
</dbReference>
<evidence type="ECO:0000313" key="11">
    <source>
        <dbReference type="Proteomes" id="UP000464013"/>
    </source>
</evidence>
<dbReference type="PANTHER" id="PTHR43413:SF1">
    <property type="entry name" value="SIROHEME DECARBOXYLASE NIRL SUBUNIT"/>
    <property type="match status" value="1"/>
</dbReference>
<dbReference type="KEGG" id="htx:EKK97_01245"/>
<keyword evidence="1" id="KW-0456">Lyase</keyword>
<dbReference type="EC" id="4.1.1.111" evidence="5"/>
<feature type="domain" description="Siroheme decarboxylase NirL-like HTH" evidence="9">
    <location>
        <begin position="8"/>
        <end position="52"/>
    </location>
</feature>
<sequence>MAELDALDRRLIDTYQRGLPLCERPFAAMAERLGVSEAQVIERLQLLQQGQVLSRVGPVFDHARAGASLLAAVSVPEAERDAVAAAINRSPGVNHNYAREHRYNLWFVMTAADENQLEARLEALEEELGWPLLRLPMVEGYHIDLGFPIPWDELEAP</sequence>
<evidence type="ECO:0000256" key="4">
    <source>
        <dbReference type="ARBA" id="ARBA00023465"/>
    </source>
</evidence>
<dbReference type="Gene3D" id="3.30.70.3460">
    <property type="match status" value="1"/>
</dbReference>
<gene>
    <name evidence="10" type="ORF">EKK97_01245</name>
</gene>
<comment type="pathway">
    <text evidence="2">Porphyrin-containing compound metabolism.</text>
</comment>
<dbReference type="InterPro" id="IPR036388">
    <property type="entry name" value="WH-like_DNA-bd_sf"/>
</dbReference>